<dbReference type="EMBL" id="AP023086">
    <property type="protein sequence ID" value="BCD97739.1"/>
    <property type="molecule type" value="Genomic_DNA"/>
</dbReference>
<reference evidence="3 4" key="1">
    <citation type="journal article" date="2022" name="IScience">
        <title>An ultrasensitive nanofiber-based assay for enzymatic hydrolysis and deep-sea microbial degradation of cellulose.</title>
        <authorList>
            <person name="Tsudome M."/>
            <person name="Tachioka M."/>
            <person name="Miyazaki M."/>
            <person name="Uchimura K."/>
            <person name="Tsuda M."/>
            <person name="Takaki Y."/>
            <person name="Deguchi S."/>
        </authorList>
    </citation>
    <scope>NUCLEOTIDE SEQUENCE [LARGE SCALE GENOMIC DNA]</scope>
    <source>
        <strain evidence="3 4">GE09</strain>
    </source>
</reference>
<keyword evidence="1" id="KW-0732">Signal</keyword>
<evidence type="ECO:0000313" key="3">
    <source>
        <dbReference type="EMBL" id="BCD97739.1"/>
    </source>
</evidence>
<dbReference type="InterPro" id="IPR047773">
    <property type="entry name" value="YHYH_dom_bact"/>
</dbReference>
<dbReference type="PANTHER" id="PTHR24094:SF15">
    <property type="entry name" value="AMP-DEPENDENT SYNTHETASE_LIGASE DOMAIN-CONTAINING PROTEIN-RELATED"/>
    <property type="match status" value="1"/>
</dbReference>
<protein>
    <submittedName>
        <fullName evidence="3">Type IV secretion system protein TrbI</fullName>
    </submittedName>
</protein>
<dbReference type="NCBIfam" id="NF033223">
    <property type="entry name" value="YHYH_alt"/>
    <property type="match status" value="1"/>
</dbReference>
<dbReference type="KEGG" id="marq:MARGE09_P1940"/>
<dbReference type="Proteomes" id="UP001320119">
    <property type="component" value="Chromosome"/>
</dbReference>
<gene>
    <name evidence="3" type="ORF">MARGE09_P1940</name>
</gene>
<dbReference type="AlphaFoldDB" id="A0AAN1WHN2"/>
<dbReference type="Pfam" id="PF07510">
    <property type="entry name" value="GmrSD_C"/>
    <property type="match status" value="1"/>
</dbReference>
<dbReference type="InterPro" id="IPR011089">
    <property type="entry name" value="GmrSD_C"/>
</dbReference>
<dbReference type="PANTHER" id="PTHR24094">
    <property type="entry name" value="SECRETED PROTEIN"/>
    <property type="match status" value="1"/>
</dbReference>
<proteinExistence type="predicted"/>
<dbReference type="RefSeq" id="WP_236987213.1">
    <property type="nucleotide sequence ID" value="NZ_AP023086.1"/>
</dbReference>
<organism evidence="3 4">
    <name type="scientific">Marinagarivorans cellulosilyticus</name>
    <dbReference type="NCBI Taxonomy" id="2721545"/>
    <lineage>
        <taxon>Bacteria</taxon>
        <taxon>Pseudomonadati</taxon>
        <taxon>Pseudomonadota</taxon>
        <taxon>Gammaproteobacteria</taxon>
        <taxon>Cellvibrionales</taxon>
        <taxon>Cellvibrionaceae</taxon>
        <taxon>Marinagarivorans</taxon>
    </lineage>
</organism>
<evidence type="ECO:0000259" key="2">
    <source>
        <dbReference type="Pfam" id="PF07510"/>
    </source>
</evidence>
<name>A0AAN1WHN2_9GAMM</name>
<evidence type="ECO:0000313" key="4">
    <source>
        <dbReference type="Proteomes" id="UP001320119"/>
    </source>
</evidence>
<evidence type="ECO:0000256" key="1">
    <source>
        <dbReference type="SAM" id="SignalP"/>
    </source>
</evidence>
<feature type="domain" description="GmrSD restriction endonucleases C-terminal" evidence="2">
    <location>
        <begin position="123"/>
        <end position="203"/>
    </location>
</feature>
<keyword evidence="4" id="KW-1185">Reference proteome</keyword>
<sequence>MKVSLLLLLILSSTAFGHGGGLDSNGGHNDRKNGGYHCHREPCFSVQNKSTEAVEEAVNQKLEFSYIYNRDDWQHWSDFDGDCMNTRHEILLAQADGQVKKSPDGCYVSVGTWLDPFSGKTLHRASDLDVDHIVPLKWAHDHGGADWPRNKKERFANDPRNLLAVDDGLNQAKGAKGPNEWMPPNQSFRCEYLELWQTVLKEYPSLKMNSTEERVFRKQLNSCKK</sequence>
<feature type="signal peptide" evidence="1">
    <location>
        <begin position="1"/>
        <end position="17"/>
    </location>
</feature>
<feature type="chain" id="PRO_5042974480" evidence="1">
    <location>
        <begin position="18"/>
        <end position="225"/>
    </location>
</feature>
<dbReference type="Gene3D" id="1.10.30.50">
    <property type="match status" value="1"/>
</dbReference>
<accession>A0AAN1WHN2</accession>